<dbReference type="RefSeq" id="WP_393012726.1">
    <property type="nucleotide sequence ID" value="NZ_JAZAQF010000059.1"/>
</dbReference>
<dbReference type="EMBL" id="JAZAQF010000059">
    <property type="protein sequence ID" value="MFG3817966.1"/>
    <property type="molecule type" value="Genomic_DNA"/>
</dbReference>
<dbReference type="GO" id="GO:0008168">
    <property type="term" value="F:methyltransferase activity"/>
    <property type="evidence" value="ECO:0007669"/>
    <property type="project" value="UniProtKB-KW"/>
</dbReference>
<dbReference type="InterPro" id="IPR029063">
    <property type="entry name" value="SAM-dependent_MTases_sf"/>
</dbReference>
<keyword evidence="3" id="KW-1185">Reference proteome</keyword>
<keyword evidence="2" id="KW-0489">Methyltransferase</keyword>
<name>A0ABW7CDJ4_9CYAN</name>
<reference evidence="3" key="1">
    <citation type="journal article" date="2024" name="Algal Res.">
        <title>Biochemical, toxicological and genomic investigation of a high-biomass producing Limnothrix strain isolated from Italian shallow drinking water reservoir.</title>
        <authorList>
            <person name="Simonazzi M."/>
            <person name="Shishido T.K."/>
            <person name="Delbaje E."/>
            <person name="Wahlsten M."/>
            <person name="Fewer D.P."/>
            <person name="Sivonen K."/>
            <person name="Pezzolesi L."/>
            <person name="Pistocchi R."/>
        </authorList>
    </citation>
    <scope>NUCLEOTIDE SEQUENCE [LARGE SCALE GENOMIC DNA]</scope>
    <source>
        <strain evidence="3">LRLZ20PSL1</strain>
    </source>
</reference>
<sequence length="219" mass="25471">MFHKDDHPLEKLSFLTQRENWRTESIYLDDFRLEIAGHPVMESWEDPYMKKLAEIATGNGGKVLEVGFGMGIAASYIQEYSISEHHIIEANNEVFRQLQHFAGSSKVNVISYLGFWEDITQQFEDEYFDGILFDTYPIIIEELYTARFSFFSEAFRLLKPGGVFTHYSGELTFTDEYTALLKAANFRNFSSELISVKPPHDCLYWNEPYLMAPKILKDN</sequence>
<accession>A0ABW7CDJ4</accession>
<dbReference type="Proteomes" id="UP001604335">
    <property type="component" value="Unassembled WGS sequence"/>
</dbReference>
<dbReference type="InterPro" id="IPR051038">
    <property type="entry name" value="RMT2/GAMT_Mtase"/>
</dbReference>
<evidence type="ECO:0000259" key="1">
    <source>
        <dbReference type="Pfam" id="PF08241"/>
    </source>
</evidence>
<dbReference type="CDD" id="cd02440">
    <property type="entry name" value="AdoMet_MTases"/>
    <property type="match status" value="1"/>
</dbReference>
<protein>
    <submittedName>
        <fullName evidence="2">Methyltransferase domain-containing protein</fullName>
    </submittedName>
</protein>
<dbReference type="PANTHER" id="PTHR32379:SF1">
    <property type="entry name" value="GUANIDINOACETATE N-METHYLTRANSFERASE"/>
    <property type="match status" value="1"/>
</dbReference>
<evidence type="ECO:0000313" key="3">
    <source>
        <dbReference type="Proteomes" id="UP001604335"/>
    </source>
</evidence>
<dbReference type="Pfam" id="PF08241">
    <property type="entry name" value="Methyltransf_11"/>
    <property type="match status" value="1"/>
</dbReference>
<comment type="caution">
    <text evidence="2">The sequence shown here is derived from an EMBL/GenBank/DDBJ whole genome shotgun (WGS) entry which is preliminary data.</text>
</comment>
<organism evidence="2 3">
    <name type="scientific">Limnothrix redekei LRLZ20PSL1</name>
    <dbReference type="NCBI Taxonomy" id="3112953"/>
    <lineage>
        <taxon>Bacteria</taxon>
        <taxon>Bacillati</taxon>
        <taxon>Cyanobacteriota</taxon>
        <taxon>Cyanophyceae</taxon>
        <taxon>Pseudanabaenales</taxon>
        <taxon>Pseudanabaenaceae</taxon>
        <taxon>Limnothrix</taxon>
    </lineage>
</organism>
<dbReference type="Gene3D" id="3.40.50.150">
    <property type="entry name" value="Vaccinia Virus protein VP39"/>
    <property type="match status" value="1"/>
</dbReference>
<gene>
    <name evidence="2" type="ORF">VPK24_09990</name>
</gene>
<keyword evidence="2" id="KW-0808">Transferase</keyword>
<dbReference type="InterPro" id="IPR013216">
    <property type="entry name" value="Methyltransf_11"/>
</dbReference>
<dbReference type="SUPFAM" id="SSF53335">
    <property type="entry name" value="S-adenosyl-L-methionine-dependent methyltransferases"/>
    <property type="match status" value="1"/>
</dbReference>
<feature type="domain" description="Methyltransferase type 11" evidence="1">
    <location>
        <begin position="64"/>
        <end position="164"/>
    </location>
</feature>
<proteinExistence type="predicted"/>
<dbReference type="GO" id="GO:0032259">
    <property type="term" value="P:methylation"/>
    <property type="evidence" value="ECO:0007669"/>
    <property type="project" value="UniProtKB-KW"/>
</dbReference>
<dbReference type="PANTHER" id="PTHR32379">
    <property type="entry name" value="GUANIDINOACETATE N-METHYLTRANSFERASE"/>
    <property type="match status" value="1"/>
</dbReference>
<evidence type="ECO:0000313" key="2">
    <source>
        <dbReference type="EMBL" id="MFG3817966.1"/>
    </source>
</evidence>